<reference evidence="1" key="2">
    <citation type="journal article" date="2015" name="Fish Shellfish Immunol.">
        <title>Early steps in the European eel (Anguilla anguilla)-Vibrio vulnificus interaction in the gills: Role of the RtxA13 toxin.</title>
        <authorList>
            <person name="Callol A."/>
            <person name="Pajuelo D."/>
            <person name="Ebbesson L."/>
            <person name="Teles M."/>
            <person name="MacKenzie S."/>
            <person name="Amaro C."/>
        </authorList>
    </citation>
    <scope>NUCLEOTIDE SEQUENCE</scope>
</reference>
<proteinExistence type="predicted"/>
<dbReference type="AlphaFoldDB" id="A0A0E9VLC3"/>
<dbReference type="EMBL" id="GBXM01029725">
    <property type="protein sequence ID" value="JAH78852.1"/>
    <property type="molecule type" value="Transcribed_RNA"/>
</dbReference>
<protein>
    <submittedName>
        <fullName evidence="1">Uncharacterized protein</fullName>
    </submittedName>
</protein>
<accession>A0A0E9VLC3</accession>
<reference evidence="1" key="1">
    <citation type="submission" date="2014-11" db="EMBL/GenBank/DDBJ databases">
        <authorList>
            <person name="Amaro Gonzalez C."/>
        </authorList>
    </citation>
    <scope>NUCLEOTIDE SEQUENCE</scope>
</reference>
<sequence length="29" mass="3418">MNESMHGNVKLWEIELNVSRQFPLLIGDF</sequence>
<evidence type="ECO:0000313" key="1">
    <source>
        <dbReference type="EMBL" id="JAH78852.1"/>
    </source>
</evidence>
<organism evidence="1">
    <name type="scientific">Anguilla anguilla</name>
    <name type="common">European freshwater eel</name>
    <name type="synonym">Muraena anguilla</name>
    <dbReference type="NCBI Taxonomy" id="7936"/>
    <lineage>
        <taxon>Eukaryota</taxon>
        <taxon>Metazoa</taxon>
        <taxon>Chordata</taxon>
        <taxon>Craniata</taxon>
        <taxon>Vertebrata</taxon>
        <taxon>Euteleostomi</taxon>
        <taxon>Actinopterygii</taxon>
        <taxon>Neopterygii</taxon>
        <taxon>Teleostei</taxon>
        <taxon>Anguilliformes</taxon>
        <taxon>Anguillidae</taxon>
        <taxon>Anguilla</taxon>
    </lineage>
</organism>
<name>A0A0E9VLC3_ANGAN</name>